<gene>
    <name evidence="2" type="ORF">PDE_08099</name>
</gene>
<dbReference type="STRING" id="933388.S8BDN7"/>
<organism evidence="2 3">
    <name type="scientific">Penicillium oxalicum (strain 114-2 / CGMCC 5302)</name>
    <name type="common">Penicillium decumbens</name>
    <dbReference type="NCBI Taxonomy" id="933388"/>
    <lineage>
        <taxon>Eukaryota</taxon>
        <taxon>Fungi</taxon>
        <taxon>Dikarya</taxon>
        <taxon>Ascomycota</taxon>
        <taxon>Pezizomycotina</taxon>
        <taxon>Eurotiomycetes</taxon>
        <taxon>Eurotiomycetidae</taxon>
        <taxon>Eurotiales</taxon>
        <taxon>Aspergillaceae</taxon>
        <taxon>Penicillium</taxon>
    </lineage>
</organism>
<evidence type="ECO:0000256" key="1">
    <source>
        <dbReference type="SAM" id="MobiDB-lite"/>
    </source>
</evidence>
<proteinExistence type="predicted"/>
<name>S8BDN7_PENO1</name>
<reference evidence="2 3" key="1">
    <citation type="journal article" date="2013" name="PLoS ONE">
        <title>Genomic and secretomic analyses reveal unique features of the lignocellulolytic enzyme system of Penicillium decumbens.</title>
        <authorList>
            <person name="Liu G."/>
            <person name="Zhang L."/>
            <person name="Wei X."/>
            <person name="Zou G."/>
            <person name="Qin Y."/>
            <person name="Ma L."/>
            <person name="Li J."/>
            <person name="Zheng H."/>
            <person name="Wang S."/>
            <person name="Wang C."/>
            <person name="Xun L."/>
            <person name="Zhao G.-P."/>
            <person name="Zhou Z."/>
            <person name="Qu Y."/>
        </authorList>
    </citation>
    <scope>NUCLEOTIDE SEQUENCE [LARGE SCALE GENOMIC DNA]</scope>
    <source>
        <strain evidence="3">114-2 / CGMCC 5302</strain>
    </source>
</reference>
<accession>S8BDN7</accession>
<dbReference type="AlphaFoldDB" id="S8BDN7"/>
<feature type="compositionally biased region" description="Basic residues" evidence="1">
    <location>
        <begin position="776"/>
        <end position="791"/>
    </location>
</feature>
<dbReference type="Proteomes" id="UP000019376">
    <property type="component" value="Unassembled WGS sequence"/>
</dbReference>
<keyword evidence="3" id="KW-1185">Reference proteome</keyword>
<dbReference type="OrthoDB" id="5431239at2759"/>
<dbReference type="eggNOG" id="ENOG502RPEM">
    <property type="taxonomic scope" value="Eukaryota"/>
</dbReference>
<evidence type="ECO:0000313" key="2">
    <source>
        <dbReference type="EMBL" id="EPS33137.1"/>
    </source>
</evidence>
<evidence type="ECO:0000313" key="3">
    <source>
        <dbReference type="Proteomes" id="UP000019376"/>
    </source>
</evidence>
<dbReference type="EMBL" id="KB644415">
    <property type="protein sequence ID" value="EPS33137.1"/>
    <property type="molecule type" value="Genomic_DNA"/>
</dbReference>
<feature type="region of interest" description="Disordered" evidence="1">
    <location>
        <begin position="775"/>
        <end position="811"/>
    </location>
</feature>
<dbReference type="HOGENOM" id="CLU_347837_0_0_1"/>
<dbReference type="PhylomeDB" id="S8BDN7"/>
<protein>
    <submittedName>
        <fullName evidence="2">Uncharacterized protein</fullName>
    </submittedName>
</protein>
<sequence>MASSVHPPIPEERVSKYDLTALPDPPDDYTFLNRTFKQHKTKINYFHLSGLQQIAKHFLWGYWFGNVSKASITRAIAKVNYYMRPEHQVQSEEQLMDFQRDGGPRLLRYTIKPTPIPVSRHWPFLLSEDDIRQLGTEHYSRPADAPPDVSDAWLFQFLLPSRSLGVPIPATNQIVSATDTHLTSELPGPSQQVGVYSSNFDPVPVREAIEKALIKLCYKDLERHSHAPSMEPVATRVASSFHDLRIVQVGAHPTVSDVRLNPATYAFDPMGRTYPYRGRGPIWADGSCAIDSTIVLGMLTMAGCTNEDRADGAEEAFTVLEKAFIQATNMNWDAIEPALSIELRHAYFNLLCEHNEYIRRGQLVPMWTVWAESTRSFAQFRLRWIDRPAGPCTQCGHVETNCIPHRSTGLTPLYRFGDERGVTMSSLLRRTWGPHLRVVSCEACGTIAGPQRLNFLTELPSRLVVSTGQGMKVLNHTEDQQIQYVDINHQVKSARFRWLGGAYYFSDHIRVYWNDDERGETKTGNIRMYDGQEAGGVIVGGLSPWQADDRVPPEWVTNGIPVAIYERIVDPTEDMLIAAANTVNNLTRLVSEKQPVLSSLTPWAPQGKLAPFLPLEQLLPTTGERYQEIQPVSAPETFQPQPTQEDAWVEFEQQFGLEDLTNFDPMSINDPMGINDPMSTSSINMMPGQGGQELVPFDPQTGGLFENLIENPYNSIEGWRMLPENQVASNNDASAPAVPPINSMESMEDAYLAPADPLAEYQFYATGSLRADPKTIRRVQRLPGKRKSGKRNLKDEEEQPVQRVKRRKIIR</sequence>